<keyword evidence="1" id="KW-0732">Signal</keyword>
<feature type="signal peptide" evidence="1">
    <location>
        <begin position="1"/>
        <end position="20"/>
    </location>
</feature>
<protein>
    <submittedName>
        <fullName evidence="2">Uncharacterized protein</fullName>
    </submittedName>
</protein>
<accession>A0ABX7F595</accession>
<evidence type="ECO:0000256" key="1">
    <source>
        <dbReference type="SAM" id="SignalP"/>
    </source>
</evidence>
<feature type="chain" id="PRO_5045068952" evidence="1">
    <location>
        <begin position="21"/>
        <end position="99"/>
    </location>
</feature>
<sequence>MTKTLIAAAFLTAMAAPALADGYGAVSQTCYAEAEANAYSGSKYGYQARYNQILQECMARTSYHAPVVRKRAVTVIHVPLPGCVPGAPKMYRGTLYCLN</sequence>
<evidence type="ECO:0000313" key="3">
    <source>
        <dbReference type="Proteomes" id="UP000596387"/>
    </source>
</evidence>
<keyword evidence="3" id="KW-1185">Reference proteome</keyword>
<gene>
    <name evidence="2" type="ORF">GQA70_04830</name>
</gene>
<organism evidence="2 3">
    <name type="scientific">Ponticoccus alexandrii</name>
    <dbReference type="NCBI Taxonomy" id="1943633"/>
    <lineage>
        <taxon>Bacteria</taxon>
        <taxon>Pseudomonadati</taxon>
        <taxon>Pseudomonadota</taxon>
        <taxon>Alphaproteobacteria</taxon>
        <taxon>Rhodobacterales</taxon>
        <taxon>Roseobacteraceae</taxon>
        <taxon>Ponticoccus</taxon>
    </lineage>
</organism>
<proteinExistence type="predicted"/>
<reference evidence="2 3" key="1">
    <citation type="submission" date="2019-12" db="EMBL/GenBank/DDBJ databases">
        <title>Complete Genome Sequence of a Quorum-Sensing Bacterium,Rhodobacteraceae bacterium C31, Isolated from a marine microalgae symbiotic bacteria.</title>
        <authorList>
            <person name="Zhang Y."/>
        </authorList>
    </citation>
    <scope>NUCLEOTIDE SEQUENCE [LARGE SCALE GENOMIC DNA]</scope>
    <source>
        <strain evidence="2 3">C31</strain>
    </source>
</reference>
<dbReference type="RefSeq" id="WP_023852470.1">
    <property type="nucleotide sequence ID" value="NZ_CP047166.1"/>
</dbReference>
<name>A0ABX7F595_9RHOB</name>
<dbReference type="Proteomes" id="UP000596387">
    <property type="component" value="Chromosome"/>
</dbReference>
<dbReference type="EMBL" id="CP047166">
    <property type="protein sequence ID" value="QRF65703.1"/>
    <property type="molecule type" value="Genomic_DNA"/>
</dbReference>
<evidence type="ECO:0000313" key="2">
    <source>
        <dbReference type="EMBL" id="QRF65703.1"/>
    </source>
</evidence>